<dbReference type="OrthoDB" id="6581954at2759"/>
<reference evidence="10 11" key="2">
    <citation type="submission" date="2018-11" db="EMBL/GenBank/DDBJ databases">
        <authorList>
            <consortium name="Pathogen Informatics"/>
        </authorList>
    </citation>
    <scope>NUCLEOTIDE SEQUENCE [LARGE SCALE GENOMIC DNA]</scope>
</reference>
<evidence type="ECO:0000313" key="11">
    <source>
        <dbReference type="Proteomes" id="UP000270296"/>
    </source>
</evidence>
<dbReference type="InterPro" id="IPR037272">
    <property type="entry name" value="SNS_sf"/>
</dbReference>
<evidence type="ECO:0000313" key="12">
    <source>
        <dbReference type="WBParaSite" id="SBAD_0000413901-mRNA-1"/>
    </source>
</evidence>
<dbReference type="PANTHER" id="PTHR11616">
    <property type="entry name" value="SODIUM/CHLORIDE DEPENDENT TRANSPORTER"/>
    <property type="match status" value="1"/>
</dbReference>
<organism evidence="12">
    <name type="scientific">Soboliphyme baturini</name>
    <dbReference type="NCBI Taxonomy" id="241478"/>
    <lineage>
        <taxon>Eukaryota</taxon>
        <taxon>Metazoa</taxon>
        <taxon>Ecdysozoa</taxon>
        <taxon>Nematoda</taxon>
        <taxon>Enoplea</taxon>
        <taxon>Dorylaimia</taxon>
        <taxon>Dioctophymatida</taxon>
        <taxon>Dioctophymatoidea</taxon>
        <taxon>Soboliphymatidae</taxon>
        <taxon>Soboliphyme</taxon>
    </lineage>
</organism>
<keyword evidence="5" id="KW-0769">Symport</keyword>
<keyword evidence="3" id="KW-0813">Transport</keyword>
<dbReference type="GO" id="GO:0005886">
    <property type="term" value="C:plasma membrane"/>
    <property type="evidence" value="ECO:0007669"/>
    <property type="project" value="TreeGrafter"/>
</dbReference>
<accession>A0A183IK17</accession>
<evidence type="ECO:0000256" key="8">
    <source>
        <dbReference type="ARBA" id="ARBA00023180"/>
    </source>
</evidence>
<keyword evidence="7 9" id="KW-0472">Membrane</keyword>
<evidence type="ECO:0000256" key="7">
    <source>
        <dbReference type="ARBA" id="ARBA00023136"/>
    </source>
</evidence>
<proteinExistence type="inferred from homology"/>
<feature type="transmembrane region" description="Helical" evidence="9">
    <location>
        <begin position="55"/>
        <end position="80"/>
    </location>
</feature>
<evidence type="ECO:0000256" key="9">
    <source>
        <dbReference type="SAM" id="Phobius"/>
    </source>
</evidence>
<dbReference type="GO" id="GO:0015179">
    <property type="term" value="F:L-amino acid transmembrane transporter activity"/>
    <property type="evidence" value="ECO:0007669"/>
    <property type="project" value="TreeGrafter"/>
</dbReference>
<dbReference type="GO" id="GO:0005283">
    <property type="term" value="F:amino acid:sodium symporter activity"/>
    <property type="evidence" value="ECO:0007669"/>
    <property type="project" value="TreeGrafter"/>
</dbReference>
<keyword evidence="8" id="KW-0325">Glycoprotein</keyword>
<dbReference type="WBParaSite" id="SBAD_0000413901-mRNA-1">
    <property type="protein sequence ID" value="SBAD_0000413901-mRNA-1"/>
    <property type="gene ID" value="SBAD_0000413901"/>
</dbReference>
<evidence type="ECO:0000313" key="10">
    <source>
        <dbReference type="EMBL" id="VDP02911.1"/>
    </source>
</evidence>
<evidence type="ECO:0000256" key="6">
    <source>
        <dbReference type="ARBA" id="ARBA00022989"/>
    </source>
</evidence>
<dbReference type="InterPro" id="IPR000175">
    <property type="entry name" value="Na/ntran_symport"/>
</dbReference>
<evidence type="ECO:0000256" key="4">
    <source>
        <dbReference type="ARBA" id="ARBA00022692"/>
    </source>
</evidence>
<reference evidence="12" key="1">
    <citation type="submission" date="2016-06" db="UniProtKB">
        <authorList>
            <consortium name="WormBaseParasite"/>
        </authorList>
    </citation>
    <scope>IDENTIFICATION</scope>
</reference>
<keyword evidence="6 9" id="KW-1133">Transmembrane helix</keyword>
<dbReference type="Pfam" id="PF00209">
    <property type="entry name" value="SNF"/>
    <property type="match status" value="1"/>
</dbReference>
<protein>
    <submittedName>
        <fullName evidence="12">Sodium-and chloride-dependent GABA transporter 2</fullName>
    </submittedName>
</protein>
<dbReference type="SUPFAM" id="SSF161070">
    <property type="entry name" value="SNF-like"/>
    <property type="match status" value="1"/>
</dbReference>
<evidence type="ECO:0000256" key="3">
    <source>
        <dbReference type="ARBA" id="ARBA00022448"/>
    </source>
</evidence>
<evidence type="ECO:0000256" key="5">
    <source>
        <dbReference type="ARBA" id="ARBA00022847"/>
    </source>
</evidence>
<dbReference type="PROSITE" id="PS50267">
    <property type="entry name" value="NA_NEUROTRAN_SYMP_3"/>
    <property type="match status" value="1"/>
</dbReference>
<feature type="transmembrane region" description="Helical" evidence="9">
    <location>
        <begin position="130"/>
        <end position="153"/>
    </location>
</feature>
<dbReference type="EMBL" id="UZAM01008044">
    <property type="protein sequence ID" value="VDP02911.1"/>
    <property type="molecule type" value="Genomic_DNA"/>
</dbReference>
<dbReference type="AlphaFoldDB" id="A0A183IK17"/>
<gene>
    <name evidence="10" type="ORF">SBAD_LOCUS3963</name>
</gene>
<keyword evidence="4 9" id="KW-0812">Transmembrane</keyword>
<sequence>MGEDMAKLVSSGPSLVFVTFAEAIARLPLAPMFIVETVVISLCDEFPSRLRKNKLHMLLLCTVLFYAVSLMFCTQAGMYFLTLFEYYYISWFLFVIAFFESMALSWVYGTCCVDNLLDNIKWMTGYYPHIYIFWKILWKILSPFGSMCLILYTLMRCTPASYKDYLFPLWPNIIGWLISFLPVLTIVITAIYKFINRSGSCVKRFQDLMCPEDDWGPALAIHRAEEFPLQIPEAREPIKDLNLATSPAVDTESSDVQKNVHMPLIPLAAQDRETAI</sequence>
<dbReference type="Proteomes" id="UP000270296">
    <property type="component" value="Unassembled WGS sequence"/>
</dbReference>
<comment type="subcellular location">
    <subcellularLocation>
        <location evidence="1">Membrane</location>
        <topology evidence="1">Multi-pass membrane protein</topology>
    </subcellularLocation>
</comment>
<feature type="transmembrane region" description="Helical" evidence="9">
    <location>
        <begin position="173"/>
        <end position="195"/>
    </location>
</feature>
<evidence type="ECO:0000256" key="1">
    <source>
        <dbReference type="ARBA" id="ARBA00004141"/>
    </source>
</evidence>
<feature type="transmembrane region" description="Helical" evidence="9">
    <location>
        <begin position="86"/>
        <end position="109"/>
    </location>
</feature>
<dbReference type="GO" id="GO:0089718">
    <property type="term" value="P:amino acid import across plasma membrane"/>
    <property type="evidence" value="ECO:0007669"/>
    <property type="project" value="TreeGrafter"/>
</dbReference>
<name>A0A183IK17_9BILA</name>
<evidence type="ECO:0000256" key="2">
    <source>
        <dbReference type="ARBA" id="ARBA00006459"/>
    </source>
</evidence>
<dbReference type="PANTHER" id="PTHR11616:SF321">
    <property type="entry name" value="SODIUM-DEPENDENT NUTRIENT AMINO ACID TRANSPORTER 1-RELATED"/>
    <property type="match status" value="1"/>
</dbReference>
<comment type="similarity">
    <text evidence="2">Belongs to the sodium:neurotransmitter symporter (SNF) (TC 2.A.22) family.</text>
</comment>
<keyword evidence="11" id="KW-1185">Reference proteome</keyword>